<dbReference type="Pfam" id="PF17935">
    <property type="entry name" value="TetR_C_27"/>
    <property type="match status" value="1"/>
</dbReference>
<feature type="DNA-binding region" description="H-T-H motif" evidence="4">
    <location>
        <begin position="28"/>
        <end position="47"/>
    </location>
</feature>
<dbReference type="Gene3D" id="1.10.357.10">
    <property type="entry name" value="Tetracycline Repressor, domain 2"/>
    <property type="match status" value="1"/>
</dbReference>
<dbReference type="InterPro" id="IPR023772">
    <property type="entry name" value="DNA-bd_HTH_TetR-type_CS"/>
</dbReference>
<dbReference type="InterPro" id="IPR009057">
    <property type="entry name" value="Homeodomain-like_sf"/>
</dbReference>
<organism evidence="6 7">
    <name type="scientific">Nonomuraea maritima</name>
    <dbReference type="NCBI Taxonomy" id="683260"/>
    <lineage>
        <taxon>Bacteria</taxon>
        <taxon>Bacillati</taxon>
        <taxon>Actinomycetota</taxon>
        <taxon>Actinomycetes</taxon>
        <taxon>Streptosporangiales</taxon>
        <taxon>Streptosporangiaceae</taxon>
        <taxon>Nonomuraea</taxon>
    </lineage>
</organism>
<dbReference type="GO" id="GO:0000976">
    <property type="term" value="F:transcription cis-regulatory region binding"/>
    <property type="evidence" value="ECO:0007669"/>
    <property type="project" value="TreeGrafter"/>
</dbReference>
<evidence type="ECO:0000256" key="2">
    <source>
        <dbReference type="ARBA" id="ARBA00023125"/>
    </source>
</evidence>
<evidence type="ECO:0000256" key="4">
    <source>
        <dbReference type="PROSITE-ProRule" id="PRU00335"/>
    </source>
</evidence>
<dbReference type="AlphaFoldDB" id="A0A1G9IX84"/>
<keyword evidence="7" id="KW-1185">Reference proteome</keyword>
<dbReference type="STRING" id="683260.SAMN05421874_11924"/>
<protein>
    <submittedName>
        <fullName evidence="6">DNA-binding transcriptional regulator, AcrR family</fullName>
    </submittedName>
</protein>
<dbReference type="SUPFAM" id="SSF46689">
    <property type="entry name" value="Homeodomain-like"/>
    <property type="match status" value="1"/>
</dbReference>
<dbReference type="Proteomes" id="UP000198683">
    <property type="component" value="Unassembled WGS sequence"/>
</dbReference>
<keyword evidence="2 4" id="KW-0238">DNA-binding</keyword>
<accession>A0A1G9IX84</accession>
<dbReference type="SUPFAM" id="SSF48498">
    <property type="entry name" value="Tetracyclin repressor-like, C-terminal domain"/>
    <property type="match status" value="1"/>
</dbReference>
<dbReference type="InterPro" id="IPR050109">
    <property type="entry name" value="HTH-type_TetR-like_transc_reg"/>
</dbReference>
<dbReference type="RefSeq" id="WP_090769993.1">
    <property type="nucleotide sequence ID" value="NZ_FNFB01000019.1"/>
</dbReference>
<dbReference type="PANTHER" id="PTHR30055:SF151">
    <property type="entry name" value="TRANSCRIPTIONAL REGULATORY PROTEIN"/>
    <property type="match status" value="1"/>
</dbReference>
<feature type="domain" description="HTH tetR-type" evidence="5">
    <location>
        <begin position="5"/>
        <end position="65"/>
    </location>
</feature>
<dbReference type="GO" id="GO:0003700">
    <property type="term" value="F:DNA-binding transcription factor activity"/>
    <property type="evidence" value="ECO:0007669"/>
    <property type="project" value="TreeGrafter"/>
</dbReference>
<dbReference type="PROSITE" id="PS50977">
    <property type="entry name" value="HTH_TETR_2"/>
    <property type="match status" value="1"/>
</dbReference>
<proteinExistence type="predicted"/>
<evidence type="ECO:0000259" key="5">
    <source>
        <dbReference type="PROSITE" id="PS50977"/>
    </source>
</evidence>
<reference evidence="6 7" key="1">
    <citation type="submission" date="2016-10" db="EMBL/GenBank/DDBJ databases">
        <authorList>
            <person name="de Groot N.N."/>
        </authorList>
    </citation>
    <scope>NUCLEOTIDE SEQUENCE [LARGE SCALE GENOMIC DNA]</scope>
    <source>
        <strain evidence="6 7">CGMCC 4.5681</strain>
    </source>
</reference>
<dbReference type="InterPro" id="IPR001647">
    <property type="entry name" value="HTH_TetR"/>
</dbReference>
<sequence length="192" mass="21036">MADTVLTRQQILDATEDVLRRYGPAKATVADVARALTVSPGSIYRHFPTKSALREAVAGDWLDRVHGGLKEIAALDTPAPERLRQWLTTLFHSKKTHARDEPELFGIYTLLVTEHSEVGVAHVQDLVAQIRVIISSGIERGEFTGCDAGVAATAVFSATAQFHNPLHAREWSSPDIDRTFEAVTDLLLAGLR</sequence>
<dbReference type="PRINTS" id="PR00455">
    <property type="entry name" value="HTHTETR"/>
</dbReference>
<evidence type="ECO:0000313" key="7">
    <source>
        <dbReference type="Proteomes" id="UP000198683"/>
    </source>
</evidence>
<gene>
    <name evidence="6" type="ORF">SAMN05421874_11924</name>
</gene>
<dbReference type="InterPro" id="IPR041478">
    <property type="entry name" value="TetR_C_27"/>
</dbReference>
<keyword evidence="3" id="KW-0804">Transcription</keyword>
<keyword evidence="1" id="KW-0805">Transcription regulation</keyword>
<dbReference type="InterPro" id="IPR036271">
    <property type="entry name" value="Tet_transcr_reg_TetR-rel_C_sf"/>
</dbReference>
<evidence type="ECO:0000256" key="1">
    <source>
        <dbReference type="ARBA" id="ARBA00023015"/>
    </source>
</evidence>
<dbReference type="EMBL" id="FNFB01000019">
    <property type="protein sequence ID" value="SDL29889.1"/>
    <property type="molecule type" value="Genomic_DNA"/>
</dbReference>
<evidence type="ECO:0000256" key="3">
    <source>
        <dbReference type="ARBA" id="ARBA00023163"/>
    </source>
</evidence>
<dbReference type="Pfam" id="PF00440">
    <property type="entry name" value="TetR_N"/>
    <property type="match status" value="1"/>
</dbReference>
<dbReference type="OrthoDB" id="9802498at2"/>
<dbReference type="PANTHER" id="PTHR30055">
    <property type="entry name" value="HTH-TYPE TRANSCRIPTIONAL REGULATOR RUTR"/>
    <property type="match status" value="1"/>
</dbReference>
<evidence type="ECO:0000313" key="6">
    <source>
        <dbReference type="EMBL" id="SDL29889.1"/>
    </source>
</evidence>
<dbReference type="PROSITE" id="PS01081">
    <property type="entry name" value="HTH_TETR_1"/>
    <property type="match status" value="1"/>
</dbReference>
<name>A0A1G9IX84_9ACTN</name>